<dbReference type="InterPro" id="IPR012263">
    <property type="entry name" value="M_m6A_EcoRV"/>
</dbReference>
<organism evidence="8 9">
    <name type="scientific">Levilactobacillus suantsaiihabitans</name>
    <dbReference type="NCBI Taxonomy" id="2487722"/>
    <lineage>
        <taxon>Bacteria</taxon>
        <taxon>Bacillati</taxon>
        <taxon>Bacillota</taxon>
        <taxon>Bacilli</taxon>
        <taxon>Lactobacillales</taxon>
        <taxon>Lactobacillaceae</taxon>
        <taxon>Levilactobacillus</taxon>
    </lineage>
</organism>
<feature type="binding site" evidence="7">
    <location>
        <position position="222"/>
    </location>
    <ligand>
        <name>S-adenosyl-L-methionine</name>
        <dbReference type="ChEBI" id="CHEBI:59789"/>
    </ligand>
</feature>
<dbReference type="GO" id="GO:0009007">
    <property type="term" value="F:site-specific DNA-methyltransferase (adenine-specific) activity"/>
    <property type="evidence" value="ECO:0007669"/>
    <property type="project" value="UniProtKB-EC"/>
</dbReference>
<protein>
    <recommendedName>
        <fullName evidence="2">site-specific DNA-methyltransferase (adenine-specific)</fullName>
        <ecNumber evidence="2">2.1.1.72</ecNumber>
    </recommendedName>
</protein>
<feature type="binding site" evidence="7">
    <location>
        <position position="20"/>
    </location>
    <ligand>
        <name>S-adenosyl-L-methionine</name>
        <dbReference type="ChEBI" id="CHEBI:59789"/>
    </ligand>
</feature>
<comment type="catalytic activity">
    <reaction evidence="6">
        <text>a 2'-deoxyadenosine in DNA + S-adenosyl-L-methionine = an N(6)-methyl-2'-deoxyadenosine in DNA + S-adenosyl-L-homocysteine + H(+)</text>
        <dbReference type="Rhea" id="RHEA:15197"/>
        <dbReference type="Rhea" id="RHEA-COMP:12418"/>
        <dbReference type="Rhea" id="RHEA-COMP:12419"/>
        <dbReference type="ChEBI" id="CHEBI:15378"/>
        <dbReference type="ChEBI" id="CHEBI:57856"/>
        <dbReference type="ChEBI" id="CHEBI:59789"/>
        <dbReference type="ChEBI" id="CHEBI:90615"/>
        <dbReference type="ChEBI" id="CHEBI:90616"/>
        <dbReference type="EC" id="2.1.1.72"/>
    </reaction>
</comment>
<feature type="binding site" evidence="7">
    <location>
        <position position="70"/>
    </location>
    <ligand>
        <name>S-adenosyl-L-methionine</name>
        <dbReference type="ChEBI" id="CHEBI:59789"/>
    </ligand>
</feature>
<dbReference type="OrthoDB" id="9805629at2"/>
<keyword evidence="3 8" id="KW-0489">Methyltransferase</keyword>
<evidence type="ECO:0000256" key="6">
    <source>
        <dbReference type="ARBA" id="ARBA00047942"/>
    </source>
</evidence>
<evidence type="ECO:0000313" key="9">
    <source>
        <dbReference type="Proteomes" id="UP000297348"/>
    </source>
</evidence>
<keyword evidence="5" id="KW-0949">S-adenosyl-L-methionine</keyword>
<dbReference type="EMBL" id="RKLX01000001">
    <property type="protein sequence ID" value="TGD20389.1"/>
    <property type="molecule type" value="Genomic_DNA"/>
</dbReference>
<dbReference type="GO" id="GO:0009307">
    <property type="term" value="P:DNA restriction-modification system"/>
    <property type="evidence" value="ECO:0007669"/>
    <property type="project" value="InterPro"/>
</dbReference>
<proteinExistence type="inferred from homology"/>
<dbReference type="RefSeq" id="WP_135366958.1">
    <property type="nucleotide sequence ID" value="NZ_RKLX01000001.1"/>
</dbReference>
<name>A0A4Z0JEG0_9LACO</name>
<accession>A0A4Z0JEG0</accession>
<feature type="binding site" evidence="7">
    <location>
        <position position="16"/>
    </location>
    <ligand>
        <name>S-adenosyl-L-methionine</name>
        <dbReference type="ChEBI" id="CHEBI:59789"/>
    </ligand>
</feature>
<dbReference type="InterPro" id="IPR023095">
    <property type="entry name" value="Ade_MeTrfase_dom_2"/>
</dbReference>
<dbReference type="InterPro" id="IPR029063">
    <property type="entry name" value="SAM-dependent_MTases_sf"/>
</dbReference>
<dbReference type="Gene3D" id="1.10.1020.10">
    <property type="entry name" value="Adenine-specific Methyltransferase, Domain 2"/>
    <property type="match status" value="1"/>
</dbReference>
<dbReference type="GO" id="GO:0006298">
    <property type="term" value="P:mismatch repair"/>
    <property type="evidence" value="ECO:0007669"/>
    <property type="project" value="TreeGrafter"/>
</dbReference>
<comment type="similarity">
    <text evidence="1">Belongs to the N(4)/N(6)-methyltransferase family.</text>
</comment>
<keyword evidence="4 8" id="KW-0808">Transferase</keyword>
<evidence type="ECO:0000256" key="4">
    <source>
        <dbReference type="ARBA" id="ARBA00022679"/>
    </source>
</evidence>
<evidence type="ECO:0000256" key="2">
    <source>
        <dbReference type="ARBA" id="ARBA00011900"/>
    </source>
</evidence>
<dbReference type="Proteomes" id="UP000297348">
    <property type="component" value="Unassembled WGS sequence"/>
</dbReference>
<dbReference type="PANTHER" id="PTHR30481:SF3">
    <property type="entry name" value="DNA ADENINE METHYLASE"/>
    <property type="match status" value="1"/>
</dbReference>
<dbReference type="GO" id="GO:0043565">
    <property type="term" value="F:sequence-specific DNA binding"/>
    <property type="evidence" value="ECO:0007669"/>
    <property type="project" value="TreeGrafter"/>
</dbReference>
<gene>
    <name evidence="8" type="ORF">EGT51_01155</name>
</gene>
<keyword evidence="9" id="KW-1185">Reference proteome</keyword>
<dbReference type="PANTHER" id="PTHR30481">
    <property type="entry name" value="DNA ADENINE METHYLASE"/>
    <property type="match status" value="1"/>
</dbReference>
<evidence type="ECO:0000256" key="5">
    <source>
        <dbReference type="ARBA" id="ARBA00022691"/>
    </source>
</evidence>
<evidence type="ECO:0000256" key="3">
    <source>
        <dbReference type="ARBA" id="ARBA00022603"/>
    </source>
</evidence>
<dbReference type="GO" id="GO:1904047">
    <property type="term" value="F:S-adenosyl-L-methionine binding"/>
    <property type="evidence" value="ECO:0007669"/>
    <property type="project" value="TreeGrafter"/>
</dbReference>
<dbReference type="GO" id="GO:0032259">
    <property type="term" value="P:methylation"/>
    <property type="evidence" value="ECO:0007669"/>
    <property type="project" value="UniProtKB-KW"/>
</dbReference>
<dbReference type="EC" id="2.1.1.72" evidence="2"/>
<dbReference type="Gene3D" id="3.40.50.150">
    <property type="entry name" value="Vaccinia Virus protein VP39"/>
    <property type="match status" value="1"/>
</dbReference>
<dbReference type="PRINTS" id="PR00505">
    <property type="entry name" value="D12N6MTFRASE"/>
</dbReference>
<dbReference type="Pfam" id="PF02086">
    <property type="entry name" value="MethyltransfD12"/>
    <property type="match status" value="1"/>
</dbReference>
<evidence type="ECO:0000256" key="1">
    <source>
        <dbReference type="ARBA" id="ARBA00006594"/>
    </source>
</evidence>
<reference evidence="8 9" key="1">
    <citation type="submission" date="2018-10" db="EMBL/GenBank/DDBJ databases">
        <title>Lactobacillus sp. R7 and Lactobacillus sp. R19 isolated from fermented mustard green product of Taiwan.</title>
        <authorList>
            <person name="Lin S.-T."/>
        </authorList>
    </citation>
    <scope>NUCLEOTIDE SEQUENCE [LARGE SCALE GENOMIC DNA]</scope>
    <source>
        <strain evidence="8 9">BCRC 81129</strain>
    </source>
</reference>
<sequence length="316" mass="35810">MDQPKKVLPIAPIIKWAGGKKKLAPIIEQMVAAQIDLSTIDTYVEPFAGGASLLLFLSSKYTFKKKVILDINPDLINLYLNVRDHLSELVAKLSSIERKYNNLSATEQKDYYYTIRNNFNENILARKSDHDILNTQLEEKISSNLNQACYFIFLNKTDFNGLYRVNSKGTFNVPFGQRKQATLFNKSNIINFSELLQNTEIMLGDYRITEEFAGPGTFFYFDPPYRPLTDSSSFTSYAKSSFNDTSQQELAKFVSKISKKGAHFALSNSDPHQSDPADDFFDTLYSDFTINRIQASRMISAKSQGRGKVSELLIVG</sequence>
<evidence type="ECO:0000256" key="7">
    <source>
        <dbReference type="PIRSR" id="PIRSR000398-1"/>
    </source>
</evidence>
<dbReference type="SUPFAM" id="SSF53335">
    <property type="entry name" value="S-adenosyl-L-methionine-dependent methyltransferases"/>
    <property type="match status" value="1"/>
</dbReference>
<dbReference type="PIRSF" id="PIRSF000398">
    <property type="entry name" value="M_m6A_EcoRV"/>
    <property type="match status" value="1"/>
</dbReference>
<dbReference type="InterPro" id="IPR012327">
    <property type="entry name" value="MeTrfase_D12"/>
</dbReference>
<dbReference type="NCBIfam" id="TIGR00571">
    <property type="entry name" value="dam"/>
    <property type="match status" value="1"/>
</dbReference>
<evidence type="ECO:0000313" key="8">
    <source>
        <dbReference type="EMBL" id="TGD20389.1"/>
    </source>
</evidence>
<dbReference type="AlphaFoldDB" id="A0A4Z0JEG0"/>
<comment type="caution">
    <text evidence="8">The sequence shown here is derived from an EMBL/GenBank/DDBJ whole genome shotgun (WGS) entry which is preliminary data.</text>
</comment>